<proteinExistence type="predicted"/>
<evidence type="ECO:0000313" key="2">
    <source>
        <dbReference type="EMBL" id="KAF7838087.1"/>
    </source>
</evidence>
<evidence type="ECO:0000313" key="3">
    <source>
        <dbReference type="Proteomes" id="UP000634136"/>
    </source>
</evidence>
<accession>A0A834X482</accession>
<sequence>MHGRSRVGRMQPLREKESSLSLNSESERDCDTNVLIDSDVIEAACKCGSAALVERGTGEFSSYSILLCDWNNCSSPSSSDEKTTHLENPISCTARLARYAMDTEQSFQRKQRWWEGTKNKFTKLKEEESQ</sequence>
<dbReference type="EMBL" id="JAAIUW010000003">
    <property type="protein sequence ID" value="KAF7838087.1"/>
    <property type="molecule type" value="Genomic_DNA"/>
</dbReference>
<organism evidence="2 3">
    <name type="scientific">Senna tora</name>
    <dbReference type="NCBI Taxonomy" id="362788"/>
    <lineage>
        <taxon>Eukaryota</taxon>
        <taxon>Viridiplantae</taxon>
        <taxon>Streptophyta</taxon>
        <taxon>Embryophyta</taxon>
        <taxon>Tracheophyta</taxon>
        <taxon>Spermatophyta</taxon>
        <taxon>Magnoliopsida</taxon>
        <taxon>eudicotyledons</taxon>
        <taxon>Gunneridae</taxon>
        <taxon>Pentapetalae</taxon>
        <taxon>rosids</taxon>
        <taxon>fabids</taxon>
        <taxon>Fabales</taxon>
        <taxon>Fabaceae</taxon>
        <taxon>Caesalpinioideae</taxon>
        <taxon>Cassia clade</taxon>
        <taxon>Senna</taxon>
    </lineage>
</organism>
<feature type="region of interest" description="Disordered" evidence="1">
    <location>
        <begin position="1"/>
        <end position="26"/>
    </location>
</feature>
<protein>
    <submittedName>
        <fullName evidence="2">Uncharacterized protein</fullName>
    </submittedName>
</protein>
<gene>
    <name evidence="2" type="ORF">G2W53_006569</name>
</gene>
<keyword evidence="3" id="KW-1185">Reference proteome</keyword>
<evidence type="ECO:0000256" key="1">
    <source>
        <dbReference type="SAM" id="MobiDB-lite"/>
    </source>
</evidence>
<reference evidence="2" key="1">
    <citation type="submission" date="2020-09" db="EMBL/GenBank/DDBJ databases">
        <title>Genome-Enabled Discovery of Anthraquinone Biosynthesis in Senna tora.</title>
        <authorList>
            <person name="Kang S.-H."/>
            <person name="Pandey R.P."/>
            <person name="Lee C.-M."/>
            <person name="Sim J.-S."/>
            <person name="Jeong J.-T."/>
            <person name="Choi B.-S."/>
            <person name="Jung M."/>
            <person name="Ginzburg D."/>
            <person name="Zhao K."/>
            <person name="Won S.Y."/>
            <person name="Oh T.-J."/>
            <person name="Yu Y."/>
            <person name="Kim N.-H."/>
            <person name="Lee O.R."/>
            <person name="Lee T.-H."/>
            <person name="Bashyal P."/>
            <person name="Kim T.-S."/>
            <person name="Lee W.-H."/>
            <person name="Kawkins C."/>
            <person name="Kim C.-K."/>
            <person name="Kim J.S."/>
            <person name="Ahn B.O."/>
            <person name="Rhee S.Y."/>
            <person name="Sohng J.K."/>
        </authorList>
    </citation>
    <scope>NUCLEOTIDE SEQUENCE</scope>
    <source>
        <tissue evidence="2">Leaf</tissue>
    </source>
</reference>
<dbReference type="AlphaFoldDB" id="A0A834X482"/>
<name>A0A834X482_9FABA</name>
<dbReference type="Proteomes" id="UP000634136">
    <property type="component" value="Unassembled WGS sequence"/>
</dbReference>
<comment type="caution">
    <text evidence="2">The sequence shown here is derived from an EMBL/GenBank/DDBJ whole genome shotgun (WGS) entry which is preliminary data.</text>
</comment>